<sequence>MDLASLRGSAEVLKVAARHDVYPFIDPKVHYDAQTLAGRVVLITGASRGIGLETALHFVRAGASLTIVARKQEALDASRDTILRERPSAQVFTFPADVRDVKKAEEAVAATVTRFGRLDILVANAGSLRASFQPFASEDPTKWWEIMEVNIRGTYNFIHFAVPELQKTKGRIVMTSSRAAQLRIPCSSEYCTSKHTLIRFAEFISIEYPDLKVFCVHPGTVATELTVEYEGRASRDEDSPALCAAAILYLISGRADYLSGRYVAATWDLGEVERDWKEKIVSQEALVSKLHIPQ</sequence>
<dbReference type="PANTHER" id="PTHR43391:SF14">
    <property type="entry name" value="DEHYDROGENASE_REDUCTASE SDR FAMILY PROTEIN 7-LIKE"/>
    <property type="match status" value="1"/>
</dbReference>
<evidence type="ECO:0000313" key="6">
    <source>
        <dbReference type="Proteomes" id="UP000759537"/>
    </source>
</evidence>
<reference evidence="5" key="1">
    <citation type="submission" date="2019-10" db="EMBL/GenBank/DDBJ databases">
        <authorList>
            <consortium name="DOE Joint Genome Institute"/>
            <person name="Kuo A."/>
            <person name="Miyauchi S."/>
            <person name="Kiss E."/>
            <person name="Drula E."/>
            <person name="Kohler A."/>
            <person name="Sanchez-Garcia M."/>
            <person name="Andreopoulos B."/>
            <person name="Barry K.W."/>
            <person name="Bonito G."/>
            <person name="Buee M."/>
            <person name="Carver A."/>
            <person name="Chen C."/>
            <person name="Cichocki N."/>
            <person name="Clum A."/>
            <person name="Culley D."/>
            <person name="Crous P.W."/>
            <person name="Fauchery L."/>
            <person name="Girlanda M."/>
            <person name="Hayes R."/>
            <person name="Keri Z."/>
            <person name="LaButti K."/>
            <person name="Lipzen A."/>
            <person name="Lombard V."/>
            <person name="Magnuson J."/>
            <person name="Maillard F."/>
            <person name="Morin E."/>
            <person name="Murat C."/>
            <person name="Nolan M."/>
            <person name="Ohm R."/>
            <person name="Pangilinan J."/>
            <person name="Pereira M."/>
            <person name="Perotto S."/>
            <person name="Peter M."/>
            <person name="Riley R."/>
            <person name="Sitrit Y."/>
            <person name="Stielow B."/>
            <person name="Szollosi G."/>
            <person name="Zifcakova L."/>
            <person name="Stursova M."/>
            <person name="Spatafora J.W."/>
            <person name="Tedersoo L."/>
            <person name="Vaario L.-M."/>
            <person name="Yamada A."/>
            <person name="Yan M."/>
            <person name="Wang P."/>
            <person name="Xu J."/>
            <person name="Bruns T."/>
            <person name="Baldrian P."/>
            <person name="Vilgalys R."/>
            <person name="Henrissat B."/>
            <person name="Grigoriev I.V."/>
            <person name="Hibbett D."/>
            <person name="Nagy L.G."/>
            <person name="Martin F.M."/>
        </authorList>
    </citation>
    <scope>NUCLEOTIDE SEQUENCE</scope>
    <source>
        <strain evidence="5">Prilba</strain>
    </source>
</reference>
<name>A0A9P5JWP7_9AGAM</name>
<dbReference type="InterPro" id="IPR036291">
    <property type="entry name" value="NAD(P)-bd_dom_sf"/>
</dbReference>
<dbReference type="EMBL" id="WHVB01000035">
    <property type="protein sequence ID" value="KAF8467586.1"/>
    <property type="molecule type" value="Genomic_DNA"/>
</dbReference>
<protein>
    <submittedName>
        <fullName evidence="5">NAD-P-binding protein</fullName>
    </submittedName>
</protein>
<dbReference type="OrthoDB" id="1933717at2759"/>
<evidence type="ECO:0000313" key="5">
    <source>
        <dbReference type="EMBL" id="KAF8467586.1"/>
    </source>
</evidence>
<dbReference type="AlphaFoldDB" id="A0A9P5JWP7"/>
<dbReference type="GO" id="GO:0005829">
    <property type="term" value="C:cytosol"/>
    <property type="evidence" value="ECO:0007669"/>
    <property type="project" value="TreeGrafter"/>
</dbReference>
<organism evidence="5 6">
    <name type="scientific">Russula ochroleuca</name>
    <dbReference type="NCBI Taxonomy" id="152965"/>
    <lineage>
        <taxon>Eukaryota</taxon>
        <taxon>Fungi</taxon>
        <taxon>Dikarya</taxon>
        <taxon>Basidiomycota</taxon>
        <taxon>Agaricomycotina</taxon>
        <taxon>Agaricomycetes</taxon>
        <taxon>Russulales</taxon>
        <taxon>Russulaceae</taxon>
        <taxon>Russula</taxon>
    </lineage>
</organism>
<accession>A0A9P5JWP7</accession>
<dbReference type="Proteomes" id="UP000759537">
    <property type="component" value="Unassembled WGS sequence"/>
</dbReference>
<proteinExistence type="inferred from homology"/>
<evidence type="ECO:0000256" key="2">
    <source>
        <dbReference type="ARBA" id="ARBA00022857"/>
    </source>
</evidence>
<dbReference type="SUPFAM" id="SSF51735">
    <property type="entry name" value="NAD(P)-binding Rossmann-fold domains"/>
    <property type="match status" value="1"/>
</dbReference>
<comment type="caution">
    <text evidence="5">The sequence shown here is derived from an EMBL/GenBank/DDBJ whole genome shotgun (WGS) entry which is preliminary data.</text>
</comment>
<evidence type="ECO:0000313" key="4">
    <source>
        <dbReference type="EMBL" id="KAF8463183.1"/>
    </source>
</evidence>
<comment type="similarity">
    <text evidence="1">Belongs to the short-chain dehydrogenases/reductases (SDR) family.</text>
</comment>
<gene>
    <name evidence="5" type="ORF">DFH94DRAFT_778342</name>
    <name evidence="4" type="ORF">DFH94DRAFT_787267</name>
</gene>
<dbReference type="GO" id="GO:0016491">
    <property type="term" value="F:oxidoreductase activity"/>
    <property type="evidence" value="ECO:0007669"/>
    <property type="project" value="UniProtKB-KW"/>
</dbReference>
<dbReference type="EMBL" id="WHVB01000078">
    <property type="protein sequence ID" value="KAF8463183.1"/>
    <property type="molecule type" value="Genomic_DNA"/>
</dbReference>
<keyword evidence="2" id="KW-0521">NADP</keyword>
<evidence type="ECO:0000256" key="3">
    <source>
        <dbReference type="ARBA" id="ARBA00023002"/>
    </source>
</evidence>
<keyword evidence="3" id="KW-0560">Oxidoreductase</keyword>
<dbReference type="InterPro" id="IPR002347">
    <property type="entry name" value="SDR_fam"/>
</dbReference>
<dbReference type="PANTHER" id="PTHR43391">
    <property type="entry name" value="RETINOL DEHYDROGENASE-RELATED"/>
    <property type="match status" value="1"/>
</dbReference>
<dbReference type="PRINTS" id="PR00081">
    <property type="entry name" value="GDHRDH"/>
</dbReference>
<dbReference type="Pfam" id="PF00106">
    <property type="entry name" value="adh_short"/>
    <property type="match status" value="1"/>
</dbReference>
<evidence type="ECO:0000256" key="1">
    <source>
        <dbReference type="ARBA" id="ARBA00006484"/>
    </source>
</evidence>
<dbReference type="Gene3D" id="3.40.50.720">
    <property type="entry name" value="NAD(P)-binding Rossmann-like Domain"/>
    <property type="match status" value="1"/>
</dbReference>
<reference evidence="5" key="2">
    <citation type="journal article" date="2020" name="Nat. Commun.">
        <title>Large-scale genome sequencing of mycorrhizal fungi provides insights into the early evolution of symbiotic traits.</title>
        <authorList>
            <person name="Miyauchi S."/>
            <person name="Kiss E."/>
            <person name="Kuo A."/>
            <person name="Drula E."/>
            <person name="Kohler A."/>
            <person name="Sanchez-Garcia M."/>
            <person name="Morin E."/>
            <person name="Andreopoulos B."/>
            <person name="Barry K.W."/>
            <person name="Bonito G."/>
            <person name="Buee M."/>
            <person name="Carver A."/>
            <person name="Chen C."/>
            <person name="Cichocki N."/>
            <person name="Clum A."/>
            <person name="Culley D."/>
            <person name="Crous P.W."/>
            <person name="Fauchery L."/>
            <person name="Girlanda M."/>
            <person name="Hayes R.D."/>
            <person name="Keri Z."/>
            <person name="LaButti K."/>
            <person name="Lipzen A."/>
            <person name="Lombard V."/>
            <person name="Magnuson J."/>
            <person name="Maillard F."/>
            <person name="Murat C."/>
            <person name="Nolan M."/>
            <person name="Ohm R.A."/>
            <person name="Pangilinan J."/>
            <person name="Pereira M.F."/>
            <person name="Perotto S."/>
            <person name="Peter M."/>
            <person name="Pfister S."/>
            <person name="Riley R."/>
            <person name="Sitrit Y."/>
            <person name="Stielow J.B."/>
            <person name="Szollosi G."/>
            <person name="Zifcakova L."/>
            <person name="Stursova M."/>
            <person name="Spatafora J.W."/>
            <person name="Tedersoo L."/>
            <person name="Vaario L.M."/>
            <person name="Yamada A."/>
            <person name="Yan M."/>
            <person name="Wang P."/>
            <person name="Xu J."/>
            <person name="Bruns T."/>
            <person name="Baldrian P."/>
            <person name="Vilgalys R."/>
            <person name="Dunand C."/>
            <person name="Henrissat B."/>
            <person name="Grigoriev I.V."/>
            <person name="Hibbett D."/>
            <person name="Nagy L.G."/>
            <person name="Martin F.M."/>
        </authorList>
    </citation>
    <scope>NUCLEOTIDE SEQUENCE</scope>
    <source>
        <strain evidence="5">Prilba</strain>
    </source>
</reference>
<dbReference type="CDD" id="cd05233">
    <property type="entry name" value="SDR_c"/>
    <property type="match status" value="1"/>
</dbReference>
<keyword evidence="6" id="KW-1185">Reference proteome</keyword>